<name>A0A6M2DX37_XENCH</name>
<accession>A0A6M2DX37</accession>
<organism evidence="1">
    <name type="scientific">Xenopsylla cheopis</name>
    <name type="common">Oriental rat flea</name>
    <name type="synonym">Pulex cheopis</name>
    <dbReference type="NCBI Taxonomy" id="163159"/>
    <lineage>
        <taxon>Eukaryota</taxon>
        <taxon>Metazoa</taxon>
        <taxon>Ecdysozoa</taxon>
        <taxon>Arthropoda</taxon>
        <taxon>Hexapoda</taxon>
        <taxon>Insecta</taxon>
        <taxon>Pterygota</taxon>
        <taxon>Neoptera</taxon>
        <taxon>Endopterygota</taxon>
        <taxon>Siphonaptera</taxon>
        <taxon>Pulicidae</taxon>
        <taxon>Xenopsyllinae</taxon>
        <taxon>Xenopsylla</taxon>
    </lineage>
</organism>
<reference evidence="1" key="1">
    <citation type="submission" date="2020-03" db="EMBL/GenBank/DDBJ databases">
        <title>Transcriptomic Profiling of the Digestive Tract of the Rat Flea, Xenopsylla cheopis, Following Blood Feeding and Infection with Yersinia pestis.</title>
        <authorList>
            <person name="Bland D.M."/>
            <person name="Martens C.A."/>
            <person name="Virtaneva K."/>
            <person name="Kanakabandi K."/>
            <person name="Long D."/>
            <person name="Rosenke R."/>
            <person name="Saturday G.A."/>
            <person name="Hoyt F.H."/>
            <person name="Bruno D.P."/>
            <person name="Ribeiro J.M.C."/>
            <person name="Hinnebusch J."/>
        </authorList>
    </citation>
    <scope>NUCLEOTIDE SEQUENCE</scope>
</reference>
<sequence length="114" mass="13593">MLGLLHLYCSFTHYHHVLIMFVKSLECHILIMEHTLIVVQVKKSTKGLRYCPMVSRIIFQSSCTNFMENLRPYLMNCLPEKQMKSCQRFVSVNWNCNQKFVKFLFILQARVVFQ</sequence>
<evidence type="ECO:0000313" key="1">
    <source>
        <dbReference type="EMBL" id="NOV50240.1"/>
    </source>
</evidence>
<protein>
    <submittedName>
        <fullName evidence="1">Putative product</fullName>
    </submittedName>
</protein>
<dbReference type="EMBL" id="GIIL01006514">
    <property type="protein sequence ID" value="NOV50240.1"/>
    <property type="molecule type" value="Transcribed_RNA"/>
</dbReference>
<proteinExistence type="predicted"/>
<dbReference type="AlphaFoldDB" id="A0A6M2DX37"/>